<comment type="caution">
    <text evidence="2">The sequence shown here is derived from an EMBL/GenBank/DDBJ whole genome shotgun (WGS) entry which is preliminary data.</text>
</comment>
<dbReference type="Pfam" id="PF03479">
    <property type="entry name" value="PCC"/>
    <property type="match status" value="1"/>
</dbReference>
<dbReference type="Gene3D" id="3.30.1330.80">
    <property type="entry name" value="Hypothetical protein, similar to alpha- acetolactate decarboxylase, domain 2"/>
    <property type="match status" value="1"/>
</dbReference>
<dbReference type="PANTHER" id="PTHR34988">
    <property type="entry name" value="PROTEIN, PUTATIVE-RELATED"/>
    <property type="match status" value="1"/>
</dbReference>
<feature type="domain" description="PPC" evidence="1">
    <location>
        <begin position="1"/>
        <end position="129"/>
    </location>
</feature>
<proteinExistence type="predicted"/>
<reference evidence="2 3" key="1">
    <citation type="submission" date="2018-01" db="EMBL/GenBank/DDBJ databases">
        <title>Genomic Encyclopedia of Type Strains, Phase III (KMG-III): the genomes of soil and plant-associated and newly described type strains.</title>
        <authorList>
            <person name="Whitman W."/>
        </authorList>
    </citation>
    <scope>NUCLEOTIDE SEQUENCE [LARGE SCALE GENOMIC DNA]</scope>
    <source>
        <strain evidence="2 3">JCM 18070</strain>
    </source>
</reference>
<protein>
    <recommendedName>
        <fullName evidence="1">PPC domain-containing protein</fullName>
    </recommendedName>
</protein>
<accession>A0A2S4MJ66</accession>
<dbReference type="EMBL" id="PQGA01000002">
    <property type="protein sequence ID" value="POR54798.1"/>
    <property type="molecule type" value="Genomic_DNA"/>
</dbReference>
<dbReference type="InterPro" id="IPR005175">
    <property type="entry name" value="PPC_dom"/>
</dbReference>
<evidence type="ECO:0000313" key="2">
    <source>
        <dbReference type="EMBL" id="POR54798.1"/>
    </source>
</evidence>
<keyword evidence="3" id="KW-1185">Reference proteome</keyword>
<dbReference type="PROSITE" id="PS51742">
    <property type="entry name" value="PPC"/>
    <property type="match status" value="1"/>
</dbReference>
<dbReference type="SUPFAM" id="SSF117856">
    <property type="entry name" value="AF0104/ALDC/Ptd012-like"/>
    <property type="match status" value="1"/>
</dbReference>
<organism evidence="2 3">
    <name type="scientific">Paraburkholderia eburnea</name>
    <dbReference type="NCBI Taxonomy" id="1189126"/>
    <lineage>
        <taxon>Bacteria</taxon>
        <taxon>Pseudomonadati</taxon>
        <taxon>Pseudomonadota</taxon>
        <taxon>Betaproteobacteria</taxon>
        <taxon>Burkholderiales</taxon>
        <taxon>Burkholderiaceae</taxon>
        <taxon>Paraburkholderia</taxon>
    </lineage>
</organism>
<dbReference type="CDD" id="cd11378">
    <property type="entry name" value="DUF296"/>
    <property type="match status" value="1"/>
</dbReference>
<dbReference type="Proteomes" id="UP000237381">
    <property type="component" value="Unassembled WGS sequence"/>
</dbReference>
<gene>
    <name evidence="2" type="ORF">B0G62_102408</name>
</gene>
<evidence type="ECO:0000313" key="3">
    <source>
        <dbReference type="Proteomes" id="UP000237381"/>
    </source>
</evidence>
<dbReference type="OrthoDB" id="552202at2"/>
<dbReference type="PANTHER" id="PTHR34988:SF1">
    <property type="entry name" value="DNA-BINDING PROTEIN"/>
    <property type="match status" value="1"/>
</dbReference>
<dbReference type="AlphaFoldDB" id="A0A2S4MJ66"/>
<sequence length="132" mass="14080">MQALPLRLPPGADLRDALGRLLAQQHVDAAWVVQGIGSLSAVELRFAGVDAPTSLRSDYEILTLAGSLSPDGPHLHMSVADAQGRVLGGHVAHGCIVRTTAEVLVMLLPGFRFSREHDARSGFPELVVRKEA</sequence>
<evidence type="ECO:0000259" key="1">
    <source>
        <dbReference type="PROSITE" id="PS51742"/>
    </source>
</evidence>
<dbReference type="RefSeq" id="WP_103703334.1">
    <property type="nucleotide sequence ID" value="NZ_PQGA01000002.1"/>
</dbReference>
<name>A0A2S4MJ66_9BURK</name>